<dbReference type="InterPro" id="IPR026881">
    <property type="entry name" value="WYL_dom"/>
</dbReference>
<dbReference type="InterPro" id="IPR036390">
    <property type="entry name" value="WH_DNA-bd_sf"/>
</dbReference>
<dbReference type="Pfam" id="PF13280">
    <property type="entry name" value="WYL"/>
    <property type="match status" value="1"/>
</dbReference>
<dbReference type="PANTHER" id="PTHR34580:SF3">
    <property type="entry name" value="PROTEIN PAFB"/>
    <property type="match status" value="1"/>
</dbReference>
<dbReference type="Gene3D" id="1.10.10.10">
    <property type="entry name" value="Winged helix-like DNA-binding domain superfamily/Winged helix DNA-binding domain"/>
    <property type="match status" value="1"/>
</dbReference>
<dbReference type="PROSITE" id="PS52050">
    <property type="entry name" value="WYL"/>
    <property type="match status" value="1"/>
</dbReference>
<dbReference type="Proteomes" id="UP001597371">
    <property type="component" value="Unassembled WGS sequence"/>
</dbReference>
<dbReference type="InterPro" id="IPR036388">
    <property type="entry name" value="WH-like_DNA-bd_sf"/>
</dbReference>
<evidence type="ECO:0000259" key="2">
    <source>
        <dbReference type="Pfam" id="PF13280"/>
    </source>
</evidence>
<dbReference type="SUPFAM" id="SSF46785">
    <property type="entry name" value="Winged helix' DNA-binding domain"/>
    <property type="match status" value="1"/>
</dbReference>
<feature type="domain" description="WYL" evidence="2">
    <location>
        <begin position="141"/>
        <end position="203"/>
    </location>
</feature>
<keyword evidence="4" id="KW-1185">Reference proteome</keyword>
<comment type="caution">
    <text evidence="3">The sequence shown here is derived from an EMBL/GenBank/DDBJ whole genome shotgun (WGS) entry which is preliminary data.</text>
</comment>
<gene>
    <name evidence="3" type="ORF">ACFSKQ_06760</name>
</gene>
<feature type="domain" description="Helix-turn-helix type 11" evidence="1">
    <location>
        <begin position="6"/>
        <end position="60"/>
    </location>
</feature>
<dbReference type="RefSeq" id="WP_209736698.1">
    <property type="nucleotide sequence ID" value="NZ_CP072611.1"/>
</dbReference>
<accession>A0ABW5CJT6</accession>
<evidence type="ECO:0000313" key="4">
    <source>
        <dbReference type="Proteomes" id="UP001597371"/>
    </source>
</evidence>
<sequence length="235" mass="26694">MARSDRLLRLLQTLRTLPSPVTAERLAEETGVSIRTIYRDIEGLRAAGATIDGETGFGYRLVEDMALPPQTFTRTEIEALVLGLGEVRHAGDRELARAAETAFAKITATLPERLQLQAVHAVNRIYKPSPPAEPAVDMPFLRRVCWEEQVLRIVYIDGERQQTEREIWPLSIVYLERALILLARCCERNAFRRFRIDRISEATATGESFRPHRVPLLREFVAQMIAEEEARTAAQ</sequence>
<reference evidence="4" key="1">
    <citation type="journal article" date="2019" name="Int. J. Syst. Evol. Microbiol.">
        <title>The Global Catalogue of Microorganisms (GCM) 10K type strain sequencing project: providing services to taxonomists for standard genome sequencing and annotation.</title>
        <authorList>
            <consortium name="The Broad Institute Genomics Platform"/>
            <consortium name="The Broad Institute Genome Sequencing Center for Infectious Disease"/>
            <person name="Wu L."/>
            <person name="Ma J."/>
        </authorList>
    </citation>
    <scope>NUCLEOTIDE SEQUENCE [LARGE SCALE GENOMIC DNA]</scope>
    <source>
        <strain evidence="4">ZS-35-S2</strain>
    </source>
</reference>
<dbReference type="Pfam" id="PF08279">
    <property type="entry name" value="HTH_11"/>
    <property type="match status" value="1"/>
</dbReference>
<dbReference type="InterPro" id="IPR051534">
    <property type="entry name" value="CBASS_pafABC_assoc_protein"/>
</dbReference>
<dbReference type="EMBL" id="JBHUIJ010000006">
    <property type="protein sequence ID" value="MFD2237166.1"/>
    <property type="molecule type" value="Genomic_DNA"/>
</dbReference>
<organism evidence="3 4">
    <name type="scientific">Aureimonas populi</name>
    <dbReference type="NCBI Taxonomy" id="1701758"/>
    <lineage>
        <taxon>Bacteria</taxon>
        <taxon>Pseudomonadati</taxon>
        <taxon>Pseudomonadota</taxon>
        <taxon>Alphaproteobacteria</taxon>
        <taxon>Hyphomicrobiales</taxon>
        <taxon>Aurantimonadaceae</taxon>
        <taxon>Aureimonas</taxon>
    </lineage>
</organism>
<dbReference type="PANTHER" id="PTHR34580">
    <property type="match status" value="1"/>
</dbReference>
<evidence type="ECO:0000259" key="1">
    <source>
        <dbReference type="Pfam" id="PF08279"/>
    </source>
</evidence>
<evidence type="ECO:0000313" key="3">
    <source>
        <dbReference type="EMBL" id="MFD2237166.1"/>
    </source>
</evidence>
<dbReference type="InterPro" id="IPR013196">
    <property type="entry name" value="HTH_11"/>
</dbReference>
<proteinExistence type="predicted"/>
<protein>
    <submittedName>
        <fullName evidence="3">Helix-turn-helix transcriptional regulator</fullName>
    </submittedName>
</protein>
<name>A0ABW5CJT6_9HYPH</name>